<accession>A0A0F8XKC8</accession>
<sequence length="155" mass="17981">MKCFLCSALSRHLSLIPSKVKFLISTISPSPARSKPMIQHHKSGNLTIWSPHIFQRSFSNILTAHYFPFLRAFIRLWTKPFRAVILCEILRSHLRPHFSQGKPTPKELPPPSSSKHSSMIALPHLHLKIKAYRSIPLWKSPHFLHFLSFFRRILG</sequence>
<proteinExistence type="predicted"/>
<reference evidence="2" key="1">
    <citation type="journal article" date="2015" name="Nature">
        <title>Complex archaea that bridge the gap between prokaryotes and eukaryotes.</title>
        <authorList>
            <person name="Spang A."/>
            <person name="Saw J.H."/>
            <person name="Jorgensen S.L."/>
            <person name="Zaremba-Niedzwiedzka K."/>
            <person name="Martijn J."/>
            <person name="Lind A.E."/>
            <person name="van Eijk R."/>
            <person name="Schleper C."/>
            <person name="Guy L."/>
            <person name="Ettema T.J."/>
        </authorList>
    </citation>
    <scope>NUCLEOTIDE SEQUENCE</scope>
</reference>
<gene>
    <name evidence="2" type="ORF">LCGC14_2932530</name>
</gene>
<protein>
    <submittedName>
        <fullName evidence="2">Uncharacterized protein</fullName>
    </submittedName>
</protein>
<evidence type="ECO:0000256" key="1">
    <source>
        <dbReference type="SAM" id="MobiDB-lite"/>
    </source>
</evidence>
<evidence type="ECO:0000313" key="2">
    <source>
        <dbReference type="EMBL" id="KKK69587.1"/>
    </source>
</evidence>
<dbReference type="AlphaFoldDB" id="A0A0F8XKC8"/>
<feature type="region of interest" description="Disordered" evidence="1">
    <location>
        <begin position="98"/>
        <end position="117"/>
    </location>
</feature>
<comment type="caution">
    <text evidence="2">The sequence shown here is derived from an EMBL/GenBank/DDBJ whole genome shotgun (WGS) entry which is preliminary data.</text>
</comment>
<organism evidence="2">
    <name type="scientific">marine sediment metagenome</name>
    <dbReference type="NCBI Taxonomy" id="412755"/>
    <lineage>
        <taxon>unclassified sequences</taxon>
        <taxon>metagenomes</taxon>
        <taxon>ecological metagenomes</taxon>
    </lineage>
</organism>
<name>A0A0F8XKC8_9ZZZZ</name>
<dbReference type="EMBL" id="LAZR01058575">
    <property type="protein sequence ID" value="KKK69587.1"/>
    <property type="molecule type" value="Genomic_DNA"/>
</dbReference>